<evidence type="ECO:0000259" key="8">
    <source>
        <dbReference type="Pfam" id="PF10590"/>
    </source>
</evidence>
<dbReference type="Pfam" id="PF01243">
    <property type="entry name" value="PNPOx_N"/>
    <property type="match status" value="1"/>
</dbReference>
<dbReference type="PANTHER" id="PTHR10851">
    <property type="entry name" value="PYRIDOXINE-5-PHOSPHATE OXIDASE"/>
    <property type="match status" value="1"/>
</dbReference>
<dbReference type="NCBIfam" id="TIGR00558">
    <property type="entry name" value="pdxH"/>
    <property type="match status" value="1"/>
</dbReference>
<evidence type="ECO:0000256" key="1">
    <source>
        <dbReference type="ARBA" id="ARBA00001917"/>
    </source>
</evidence>
<dbReference type="GO" id="GO:0004733">
    <property type="term" value="F:pyridoxamine phosphate oxidase activity"/>
    <property type="evidence" value="ECO:0007669"/>
    <property type="project" value="UniProtKB-EC"/>
</dbReference>
<reference evidence="9 10" key="1">
    <citation type="submission" date="2022-03" db="EMBL/GenBank/DDBJ databases">
        <title>Novel taxa within the pig intestine.</title>
        <authorList>
            <person name="Wylensek D."/>
            <person name="Bishof K."/>
            <person name="Afrizal A."/>
            <person name="Clavel T."/>
        </authorList>
    </citation>
    <scope>NUCLEOTIDE SEQUENCE [LARGE SCALE GENOMIC DNA]</scope>
    <source>
        <strain evidence="9 10">CLA-KB-P66</strain>
    </source>
</reference>
<name>A0ABU4WJX8_9BACT</name>
<keyword evidence="3" id="KW-0285">Flavoprotein</keyword>
<evidence type="ECO:0000259" key="7">
    <source>
        <dbReference type="Pfam" id="PF01243"/>
    </source>
</evidence>
<dbReference type="HAMAP" id="MF_01629">
    <property type="entry name" value="PdxH"/>
    <property type="match status" value="1"/>
</dbReference>
<comment type="similarity">
    <text evidence="2">Belongs to the pyridoxamine 5'-phosphate oxidase family.</text>
</comment>
<evidence type="ECO:0000313" key="10">
    <source>
        <dbReference type="Proteomes" id="UP001275932"/>
    </source>
</evidence>
<dbReference type="EMBL" id="JALBUT010000006">
    <property type="protein sequence ID" value="MDX8415724.1"/>
    <property type="molecule type" value="Genomic_DNA"/>
</dbReference>
<feature type="domain" description="Pyridoxamine 5'-phosphate oxidase N-terminal" evidence="7">
    <location>
        <begin position="33"/>
        <end position="157"/>
    </location>
</feature>
<dbReference type="PIRSF" id="PIRSF000190">
    <property type="entry name" value="Pyd_amn-ph_oxd"/>
    <property type="match status" value="1"/>
</dbReference>
<keyword evidence="5 9" id="KW-0560">Oxidoreductase</keyword>
<dbReference type="PROSITE" id="PS01064">
    <property type="entry name" value="PYRIDOX_OXIDASE"/>
    <property type="match status" value="1"/>
</dbReference>
<evidence type="ECO:0000256" key="3">
    <source>
        <dbReference type="ARBA" id="ARBA00022630"/>
    </source>
</evidence>
<dbReference type="InterPro" id="IPR019576">
    <property type="entry name" value="Pyridoxamine_oxidase_dimer_C"/>
</dbReference>
<organism evidence="9 10">
    <name type="scientific">Intestinicryptomonas porci</name>
    <dbReference type="NCBI Taxonomy" id="2926320"/>
    <lineage>
        <taxon>Bacteria</taxon>
        <taxon>Pseudomonadati</taxon>
        <taxon>Verrucomicrobiota</taxon>
        <taxon>Opitutia</taxon>
        <taxon>Opitutales</taxon>
        <taxon>Intestinicryptomonaceae</taxon>
        <taxon>Intestinicryptomonas</taxon>
    </lineage>
</organism>
<dbReference type="NCBIfam" id="NF004231">
    <property type="entry name" value="PRK05679.1"/>
    <property type="match status" value="1"/>
</dbReference>
<comment type="cofactor">
    <cofactor evidence="1">
        <name>FMN</name>
        <dbReference type="ChEBI" id="CHEBI:58210"/>
    </cofactor>
</comment>
<dbReference type="PANTHER" id="PTHR10851:SF0">
    <property type="entry name" value="PYRIDOXINE-5'-PHOSPHATE OXIDASE"/>
    <property type="match status" value="1"/>
</dbReference>
<gene>
    <name evidence="9" type="primary">pdxH</name>
    <name evidence="9" type="ORF">MOX91_05975</name>
</gene>
<accession>A0ABU4WJX8</accession>
<feature type="domain" description="Pyridoxine 5'-phosphate oxidase dimerisation C-terminal" evidence="8">
    <location>
        <begin position="171"/>
        <end position="211"/>
    </location>
</feature>
<evidence type="ECO:0000256" key="2">
    <source>
        <dbReference type="ARBA" id="ARBA00007301"/>
    </source>
</evidence>
<proteinExistence type="inferred from homology"/>
<dbReference type="RefSeq" id="WP_370397171.1">
    <property type="nucleotide sequence ID" value="NZ_JALBUT010000006.1"/>
</dbReference>
<dbReference type="Gene3D" id="2.30.110.10">
    <property type="entry name" value="Electron Transport, Fmn-binding Protein, Chain A"/>
    <property type="match status" value="1"/>
</dbReference>
<dbReference type="Pfam" id="PF10590">
    <property type="entry name" value="PNP_phzG_C"/>
    <property type="match status" value="1"/>
</dbReference>
<dbReference type="EC" id="1.4.3.5" evidence="6"/>
<dbReference type="Proteomes" id="UP001275932">
    <property type="component" value="Unassembled WGS sequence"/>
</dbReference>
<evidence type="ECO:0000313" key="9">
    <source>
        <dbReference type="EMBL" id="MDX8415724.1"/>
    </source>
</evidence>
<comment type="caution">
    <text evidence="9">The sequence shown here is derived from an EMBL/GenBank/DDBJ whole genome shotgun (WGS) entry which is preliminary data.</text>
</comment>
<evidence type="ECO:0000256" key="6">
    <source>
        <dbReference type="NCBIfam" id="TIGR00558"/>
    </source>
</evidence>
<dbReference type="InterPro" id="IPR019740">
    <property type="entry name" value="Pyridox_Oxase_CS"/>
</dbReference>
<keyword evidence="10" id="KW-1185">Reference proteome</keyword>
<dbReference type="InterPro" id="IPR011576">
    <property type="entry name" value="Pyridox_Oxase_N"/>
</dbReference>
<sequence length="211" mass="24797">MDIFELRNEYKKGSLDRGDLSENPFAQFKKWFDEAMHCKLEEPNAMDVATVNENGEPDIRTVLLKSWDEKGFVFFTNYESSKARDIAKNSNVAIHFLWLGLERQLKILGRAEKISALESLRYFVSRPTDSRLGAWVSHQSKVITSRSILEMKFDEMKRKFANGKIPLPDFWGGYRVVPHTFEFWQGRPSRLHDRFRYKLSENGWQIDRLSP</sequence>
<dbReference type="SUPFAM" id="SSF50475">
    <property type="entry name" value="FMN-binding split barrel"/>
    <property type="match status" value="1"/>
</dbReference>
<dbReference type="InterPro" id="IPR000659">
    <property type="entry name" value="Pyridox_Oxase"/>
</dbReference>
<protein>
    <recommendedName>
        <fullName evidence="6">Pyridoxamine 5'-phosphate oxidase</fullName>
        <ecNumber evidence="6">1.4.3.5</ecNumber>
    </recommendedName>
</protein>
<evidence type="ECO:0000256" key="4">
    <source>
        <dbReference type="ARBA" id="ARBA00022643"/>
    </source>
</evidence>
<evidence type="ECO:0000256" key="5">
    <source>
        <dbReference type="ARBA" id="ARBA00023002"/>
    </source>
</evidence>
<keyword evidence="4" id="KW-0288">FMN</keyword>
<dbReference type="InterPro" id="IPR012349">
    <property type="entry name" value="Split_barrel_FMN-bd"/>
</dbReference>